<gene>
    <name evidence="2" type="ORF">RhiirA5_412894</name>
</gene>
<dbReference type="VEuPathDB" id="FungiDB:RhiirFUN_016745"/>
<feature type="compositionally biased region" description="Low complexity" evidence="1">
    <location>
        <begin position="64"/>
        <end position="78"/>
    </location>
</feature>
<evidence type="ECO:0000313" key="3">
    <source>
        <dbReference type="Proteomes" id="UP000232722"/>
    </source>
</evidence>
<protein>
    <submittedName>
        <fullName evidence="2">Uncharacterized protein</fullName>
    </submittedName>
</protein>
<accession>A0A2I1FF07</accession>
<name>A0A2I1FF07_9GLOM</name>
<organism evidence="2 3">
    <name type="scientific">Rhizophagus irregularis</name>
    <dbReference type="NCBI Taxonomy" id="588596"/>
    <lineage>
        <taxon>Eukaryota</taxon>
        <taxon>Fungi</taxon>
        <taxon>Fungi incertae sedis</taxon>
        <taxon>Mucoromycota</taxon>
        <taxon>Glomeromycotina</taxon>
        <taxon>Glomeromycetes</taxon>
        <taxon>Glomerales</taxon>
        <taxon>Glomeraceae</taxon>
        <taxon>Rhizophagus</taxon>
    </lineage>
</organism>
<dbReference type="Proteomes" id="UP000232722">
    <property type="component" value="Unassembled WGS sequence"/>
</dbReference>
<dbReference type="VEuPathDB" id="FungiDB:FUN_011706"/>
<proteinExistence type="predicted"/>
<sequence length="148" mass="16775">MNNDLLYDFLNGKVNKNYLARTKNISSKKVHFASRNNSSTQQSDDFQVNKELYFDAMDQLEIESTSTPVPTSSSKPASHIGSNKEVVKEFTNLNEDFSKRLPLRPLISIKPKDDNLSSDDSDETKDSNKKKRKKKKAITRGDIVSDSE</sequence>
<reference evidence="2 3" key="2">
    <citation type="submission" date="2017-09" db="EMBL/GenBank/DDBJ databases">
        <title>Extensive intraspecific genome diversity in a model arbuscular mycorrhizal fungus.</title>
        <authorList>
            <person name="Chen E.C."/>
            <person name="Morin E."/>
            <person name="Beaudet D."/>
            <person name="Noel J."/>
            <person name="Ndikumana S."/>
            <person name="Charron P."/>
            <person name="St-Onge C."/>
            <person name="Giorgi J."/>
            <person name="Grigoriev I.V."/>
            <person name="Roux C."/>
            <person name="Martin F.M."/>
            <person name="Corradi N."/>
        </authorList>
    </citation>
    <scope>NUCLEOTIDE SEQUENCE [LARGE SCALE GENOMIC DNA]</scope>
    <source>
        <strain evidence="2 3">A5</strain>
    </source>
</reference>
<evidence type="ECO:0000313" key="2">
    <source>
        <dbReference type="EMBL" id="PKC11594.1"/>
    </source>
</evidence>
<reference evidence="2 3" key="1">
    <citation type="submission" date="2016-04" db="EMBL/GenBank/DDBJ databases">
        <title>Genome analyses suggest a sexual origin of heterokaryosis in a supposedly ancient asexual fungus.</title>
        <authorList>
            <person name="Ropars J."/>
            <person name="Sedzielewska K."/>
            <person name="Noel J."/>
            <person name="Charron P."/>
            <person name="Farinelli L."/>
            <person name="Marton T."/>
            <person name="Kruger M."/>
            <person name="Pelin A."/>
            <person name="Brachmann A."/>
            <person name="Corradi N."/>
        </authorList>
    </citation>
    <scope>NUCLEOTIDE SEQUENCE [LARGE SCALE GENOMIC DNA]</scope>
    <source>
        <strain evidence="2 3">A5</strain>
    </source>
</reference>
<feature type="compositionally biased region" description="Basic residues" evidence="1">
    <location>
        <begin position="128"/>
        <end position="138"/>
    </location>
</feature>
<feature type="region of interest" description="Disordered" evidence="1">
    <location>
        <begin position="63"/>
        <end position="84"/>
    </location>
</feature>
<dbReference type="AlphaFoldDB" id="A0A2I1FF07"/>
<dbReference type="VEuPathDB" id="FungiDB:RhiirA1_87798"/>
<dbReference type="OrthoDB" id="2411351at2759"/>
<dbReference type="EMBL" id="LLXJ01000299">
    <property type="protein sequence ID" value="PKC11594.1"/>
    <property type="molecule type" value="Genomic_DNA"/>
</dbReference>
<comment type="caution">
    <text evidence="2">The sequence shown here is derived from an EMBL/GenBank/DDBJ whole genome shotgun (WGS) entry which is preliminary data.</text>
</comment>
<feature type="region of interest" description="Disordered" evidence="1">
    <location>
        <begin position="101"/>
        <end position="148"/>
    </location>
</feature>
<evidence type="ECO:0000256" key="1">
    <source>
        <dbReference type="SAM" id="MobiDB-lite"/>
    </source>
</evidence>